<protein>
    <submittedName>
        <fullName evidence="3">Gfo/Idh/MocA family protein</fullName>
    </submittedName>
</protein>
<dbReference type="SUPFAM" id="SSF51735">
    <property type="entry name" value="NAD(P)-binding Rossmann-fold domains"/>
    <property type="match status" value="1"/>
</dbReference>
<dbReference type="Pfam" id="PF01408">
    <property type="entry name" value="GFO_IDH_MocA"/>
    <property type="match status" value="1"/>
</dbReference>
<name>A0ABW4MYE0_9BACI</name>
<dbReference type="Gene3D" id="3.30.360.10">
    <property type="entry name" value="Dihydrodipicolinate Reductase, domain 2"/>
    <property type="match status" value="1"/>
</dbReference>
<dbReference type="SUPFAM" id="SSF55347">
    <property type="entry name" value="Glyceraldehyde-3-phosphate dehydrogenase-like, C-terminal domain"/>
    <property type="match status" value="1"/>
</dbReference>
<dbReference type="PANTHER" id="PTHR43377:SF1">
    <property type="entry name" value="BILIVERDIN REDUCTASE A"/>
    <property type="match status" value="1"/>
</dbReference>
<dbReference type="InterPro" id="IPR036291">
    <property type="entry name" value="NAD(P)-bd_dom_sf"/>
</dbReference>
<dbReference type="PANTHER" id="PTHR43377">
    <property type="entry name" value="BILIVERDIN REDUCTASE A"/>
    <property type="match status" value="1"/>
</dbReference>
<evidence type="ECO:0000313" key="3">
    <source>
        <dbReference type="EMBL" id="MFD1781445.1"/>
    </source>
</evidence>
<dbReference type="Proteomes" id="UP001597227">
    <property type="component" value="Unassembled WGS sequence"/>
</dbReference>
<dbReference type="RefSeq" id="WP_388041633.1">
    <property type="nucleotide sequence ID" value="NZ_JBHUEK010000034.1"/>
</dbReference>
<accession>A0ABW4MYE0</accession>
<dbReference type="Gene3D" id="3.40.50.720">
    <property type="entry name" value="NAD(P)-binding Rossmann-like Domain"/>
    <property type="match status" value="1"/>
</dbReference>
<reference evidence="4" key="1">
    <citation type="journal article" date="2019" name="Int. J. Syst. Evol. Microbiol.">
        <title>The Global Catalogue of Microorganisms (GCM) 10K type strain sequencing project: providing services to taxonomists for standard genome sequencing and annotation.</title>
        <authorList>
            <consortium name="The Broad Institute Genomics Platform"/>
            <consortium name="The Broad Institute Genome Sequencing Center for Infectious Disease"/>
            <person name="Wu L."/>
            <person name="Ma J."/>
        </authorList>
    </citation>
    <scope>NUCLEOTIDE SEQUENCE [LARGE SCALE GENOMIC DNA]</scope>
    <source>
        <strain evidence="4">CCUG 15531</strain>
    </source>
</reference>
<dbReference type="InterPro" id="IPR000683">
    <property type="entry name" value="Gfo/Idh/MocA-like_OxRdtase_N"/>
</dbReference>
<sequence>MKIGIISFAHMHAHSYASVIKNMEGVTLAGISDEDKERGIKNSELYDTVYYQTYHDLLESDVDAVIVTSENYLHHQHVLAAAKAGKHVLCEKPLATNLRDIEEMISVCEQHQVLLGTAFPVRFNTPIQHAKKVIEEGALGEILAIKGTNRGTNPGGWFIDKEKSGGGAVLDHTVHVVDIMRWFTGAEVKEVYAEIGNVYIDHPIDDCGILTMEFTNGMFATLDCSWSRNSSYPTWGDVTMEFIGTNGTLKIDAFSQKMDYYSNHEGVKWIGWGDDMDAGLIEDFVASVKVGRPPLASGHSGLKAVEVALAAYQSSEKRVPVKLKGI</sequence>
<evidence type="ECO:0000313" key="4">
    <source>
        <dbReference type="Proteomes" id="UP001597227"/>
    </source>
</evidence>
<keyword evidence="4" id="KW-1185">Reference proteome</keyword>
<comment type="caution">
    <text evidence="3">The sequence shown here is derived from an EMBL/GenBank/DDBJ whole genome shotgun (WGS) entry which is preliminary data.</text>
</comment>
<feature type="domain" description="GFO/IDH/MocA-like oxidoreductase" evidence="2">
    <location>
        <begin position="127"/>
        <end position="249"/>
    </location>
</feature>
<dbReference type="InterPro" id="IPR051450">
    <property type="entry name" value="Gfo/Idh/MocA_Oxidoreductases"/>
</dbReference>
<evidence type="ECO:0000259" key="2">
    <source>
        <dbReference type="Pfam" id="PF22725"/>
    </source>
</evidence>
<feature type="domain" description="Gfo/Idh/MocA-like oxidoreductase N-terminal" evidence="1">
    <location>
        <begin position="2"/>
        <end position="117"/>
    </location>
</feature>
<organism evidence="3 4">
    <name type="scientific">Fredinandcohnia salidurans</name>
    <dbReference type="NCBI Taxonomy" id="2595041"/>
    <lineage>
        <taxon>Bacteria</taxon>
        <taxon>Bacillati</taxon>
        <taxon>Bacillota</taxon>
        <taxon>Bacilli</taxon>
        <taxon>Bacillales</taxon>
        <taxon>Bacillaceae</taxon>
        <taxon>Fredinandcohnia</taxon>
    </lineage>
</organism>
<gene>
    <name evidence="3" type="ORF">ACFSFW_22625</name>
</gene>
<dbReference type="EMBL" id="JBHUEK010000034">
    <property type="protein sequence ID" value="MFD1781445.1"/>
    <property type="molecule type" value="Genomic_DNA"/>
</dbReference>
<evidence type="ECO:0000259" key="1">
    <source>
        <dbReference type="Pfam" id="PF01408"/>
    </source>
</evidence>
<proteinExistence type="predicted"/>
<dbReference type="InterPro" id="IPR055170">
    <property type="entry name" value="GFO_IDH_MocA-like_dom"/>
</dbReference>
<dbReference type="Pfam" id="PF22725">
    <property type="entry name" value="GFO_IDH_MocA_C3"/>
    <property type="match status" value="1"/>
</dbReference>